<evidence type="ECO:0000256" key="6">
    <source>
        <dbReference type="ARBA" id="ARBA00031720"/>
    </source>
</evidence>
<evidence type="ECO:0000313" key="10">
    <source>
        <dbReference type="Proteomes" id="UP000287173"/>
    </source>
</evidence>
<accession>A0A430UNN4</accession>
<dbReference type="AlphaFoldDB" id="A0A430UNN4"/>
<reference evidence="9 10" key="1">
    <citation type="journal article" date="2019" name="Extremophiles">
        <title>Biogeography of thermophiles and predominance of Thermus scotoductus in domestic water heaters.</title>
        <authorList>
            <person name="Wilpiszeski R.L."/>
            <person name="Zhang Z."/>
            <person name="House C.H."/>
        </authorList>
    </citation>
    <scope>NUCLEOTIDE SEQUENCE [LARGE SCALE GENOMIC DNA]</scope>
    <source>
        <strain evidence="9 10">17_S17</strain>
    </source>
</reference>
<comment type="caution">
    <text evidence="9">The sequence shown here is derived from an EMBL/GenBank/DDBJ whole genome shotgun (WGS) entry which is preliminary data.</text>
</comment>
<dbReference type="InterPro" id="IPR005537">
    <property type="entry name" value="RAMP_III_fam"/>
</dbReference>
<feature type="region of interest" description="Disordered" evidence="7">
    <location>
        <begin position="349"/>
        <end position="371"/>
    </location>
</feature>
<evidence type="ECO:0000256" key="5">
    <source>
        <dbReference type="ARBA" id="ARBA00023118"/>
    </source>
</evidence>
<dbReference type="GO" id="GO:0051607">
    <property type="term" value="P:defense response to virus"/>
    <property type="evidence" value="ECO:0007669"/>
    <property type="project" value="UniProtKB-KW"/>
</dbReference>
<feature type="domain" description="CRISPR type III-associated protein" evidence="8">
    <location>
        <begin position="9"/>
        <end position="264"/>
    </location>
</feature>
<dbReference type="Pfam" id="PF03787">
    <property type="entry name" value="RAMPs"/>
    <property type="match status" value="1"/>
</dbReference>
<evidence type="ECO:0000259" key="8">
    <source>
        <dbReference type="Pfam" id="PF03787"/>
    </source>
</evidence>
<proteinExistence type="inferred from homology"/>
<dbReference type="GO" id="GO:0003723">
    <property type="term" value="F:RNA binding"/>
    <property type="evidence" value="ECO:0007669"/>
    <property type="project" value="UniProtKB-KW"/>
</dbReference>
<gene>
    <name evidence="9" type="primary">csm5</name>
    <name evidence="9" type="ORF">CSW30_08180</name>
</gene>
<dbReference type="NCBIfam" id="TIGR01899">
    <property type="entry name" value="cas_TM1807_csm5"/>
    <property type="match status" value="1"/>
</dbReference>
<comment type="similarity">
    <text evidence="2">Belongs to the CRISPR-associated Csm5 family.</text>
</comment>
<keyword evidence="5" id="KW-0051">Antiviral defense</keyword>
<evidence type="ECO:0000256" key="2">
    <source>
        <dbReference type="ARBA" id="ARBA00006680"/>
    </source>
</evidence>
<dbReference type="PANTHER" id="PTHR38007:SF1">
    <property type="entry name" value="CRISPR SYSTEM CMS PROTEIN CSM5"/>
    <property type="match status" value="1"/>
</dbReference>
<evidence type="ECO:0000313" key="9">
    <source>
        <dbReference type="EMBL" id="RTI07736.1"/>
    </source>
</evidence>
<evidence type="ECO:0000256" key="7">
    <source>
        <dbReference type="SAM" id="MobiDB-lite"/>
    </source>
</evidence>
<evidence type="ECO:0000256" key="3">
    <source>
        <dbReference type="ARBA" id="ARBA00016113"/>
    </source>
</evidence>
<name>A0A430UNN4_THESC</name>
<evidence type="ECO:0000256" key="4">
    <source>
        <dbReference type="ARBA" id="ARBA00022884"/>
    </source>
</evidence>
<dbReference type="EMBL" id="PEMG01000244">
    <property type="protein sequence ID" value="RTI07736.1"/>
    <property type="molecule type" value="Genomic_DNA"/>
</dbReference>
<comment type="function">
    <text evidence="1">This subunit might be involved in maturation of a crRNA intermediate to its mature form.</text>
</comment>
<sequence length="381" mass="43313">MIQAFRLSLETISPVHVGTGESYPAYAYVPDFQKKEVHLLDPSTLLLVLPEARRRQYLEKIAQGPKAAQEILKNLYQEGQLPREAILRTLPASPAFLETIRSATQEANLEYRPLPYSPLGAYLPGSSVKGALRTAYLFYHLAEGKVAEWDRGKGEWRLRGWKPTDEETRIYLPKRLNPRDNLRVNQAFEGAVLGYGRGRGLDLYQDPFRALRLTDSGPTPTFLNRLGVFHPRKDTSGMVILAETFRIGTRFTLTFRYHQGLSQNWGGRRGVSLPLPPERLLQALRDYYQKVAEWERGFAEEYGLSRALEVYRALEERLKDPEVFPLRVGFGSGRLALRLALLLPEDHPEAQEPQTRKTAGSRNPQDGYPLGWMVGRLEPLG</sequence>
<organism evidence="9 10">
    <name type="scientific">Thermus scotoductus</name>
    <dbReference type="NCBI Taxonomy" id="37636"/>
    <lineage>
        <taxon>Bacteria</taxon>
        <taxon>Thermotogati</taxon>
        <taxon>Deinococcota</taxon>
        <taxon>Deinococci</taxon>
        <taxon>Thermales</taxon>
        <taxon>Thermaceae</taxon>
        <taxon>Thermus</taxon>
    </lineage>
</organism>
<keyword evidence="4" id="KW-0694">RNA-binding</keyword>
<feature type="compositionally biased region" description="Polar residues" evidence="7">
    <location>
        <begin position="352"/>
        <end position="364"/>
    </location>
</feature>
<dbReference type="PANTHER" id="PTHR38007">
    <property type="entry name" value="CRISPR SYSTEM CMS PROTEIN CSM5"/>
    <property type="match status" value="1"/>
</dbReference>
<protein>
    <recommendedName>
        <fullName evidence="3">CRISPR system Cms protein Csm5</fullName>
    </recommendedName>
    <alternativeName>
        <fullName evidence="6">CRISPR type III A-associated protein Csm5</fullName>
    </alternativeName>
</protein>
<dbReference type="InterPro" id="IPR010173">
    <property type="entry name" value="CRISPR-assoc_Csm5"/>
</dbReference>
<dbReference type="Proteomes" id="UP000287173">
    <property type="component" value="Unassembled WGS sequence"/>
</dbReference>
<evidence type="ECO:0000256" key="1">
    <source>
        <dbReference type="ARBA" id="ARBA00003088"/>
    </source>
</evidence>
<dbReference type="RefSeq" id="WP_126218603.1">
    <property type="nucleotide sequence ID" value="NZ_PEMG01000244.1"/>
</dbReference>